<dbReference type="OrthoDB" id="7933078at2759"/>
<sequence>MSNSNYQSIPTNNPPPSYSESAPIKKNSPTSDYTHGPSYGASGSGYNNYSDVPEDFQFGVTVGQSDVSIRNAFIKKVYFILLCQLGLTSLTAGLFSFNNTLNTFLFQNQWIPIVSSILAFVNMLVLIWKRQSYPTNFILLGTFTFLEGLSLGTLISFYEVTIIIQALVLTVGIFVSLTLFAMQTKYDFSSWQSYLITGLWVLILVGFIQLFIPFNSVLELIISVVTALIFSALIVVDTQNILLRVSPDEYIIASVELYLDFINLFIAILRILEAIYGSNND</sequence>
<keyword evidence="3" id="KW-1133">Transmembrane helix</keyword>
<evidence type="ECO:0000256" key="4">
    <source>
        <dbReference type="ARBA" id="ARBA00023136"/>
    </source>
</evidence>
<name>A0A137NQI1_CONC2</name>
<evidence type="ECO:0000256" key="5">
    <source>
        <dbReference type="RuleBase" id="RU004379"/>
    </source>
</evidence>
<dbReference type="OMA" id="FGVMSLY"/>
<feature type="region of interest" description="Disordered" evidence="6">
    <location>
        <begin position="1"/>
        <end position="33"/>
    </location>
</feature>
<protein>
    <submittedName>
        <fullName evidence="7">Bax inhibitor family protein</fullName>
    </submittedName>
</protein>
<dbReference type="AlphaFoldDB" id="A0A137NQI1"/>
<evidence type="ECO:0000313" key="8">
    <source>
        <dbReference type="Proteomes" id="UP000070444"/>
    </source>
</evidence>
<evidence type="ECO:0000256" key="6">
    <source>
        <dbReference type="SAM" id="MobiDB-lite"/>
    </source>
</evidence>
<organism evidence="7 8">
    <name type="scientific">Conidiobolus coronatus (strain ATCC 28846 / CBS 209.66 / NRRL 28638)</name>
    <name type="common">Delacroixia coronata</name>
    <dbReference type="NCBI Taxonomy" id="796925"/>
    <lineage>
        <taxon>Eukaryota</taxon>
        <taxon>Fungi</taxon>
        <taxon>Fungi incertae sedis</taxon>
        <taxon>Zoopagomycota</taxon>
        <taxon>Entomophthoromycotina</taxon>
        <taxon>Entomophthoromycetes</taxon>
        <taxon>Entomophthorales</taxon>
        <taxon>Ancylistaceae</taxon>
        <taxon>Conidiobolus</taxon>
    </lineage>
</organism>
<dbReference type="GO" id="GO:0016020">
    <property type="term" value="C:membrane"/>
    <property type="evidence" value="ECO:0007669"/>
    <property type="project" value="UniProtKB-SubCell"/>
</dbReference>
<feature type="compositionally biased region" description="Polar residues" evidence="6">
    <location>
        <begin position="1"/>
        <end position="11"/>
    </location>
</feature>
<comment type="similarity">
    <text evidence="5">Belongs to the BI1 family.</text>
</comment>
<dbReference type="PANTHER" id="PTHR23291">
    <property type="entry name" value="BAX INHIBITOR-RELATED"/>
    <property type="match status" value="1"/>
</dbReference>
<dbReference type="PANTHER" id="PTHR23291:SF50">
    <property type="entry name" value="PROTEIN LIFEGUARD 4"/>
    <property type="match status" value="1"/>
</dbReference>
<comment type="subcellular location">
    <subcellularLocation>
        <location evidence="1">Membrane</location>
        <topology evidence="1">Multi-pass membrane protein</topology>
    </subcellularLocation>
</comment>
<evidence type="ECO:0000256" key="1">
    <source>
        <dbReference type="ARBA" id="ARBA00004141"/>
    </source>
</evidence>
<evidence type="ECO:0000256" key="2">
    <source>
        <dbReference type="ARBA" id="ARBA00022692"/>
    </source>
</evidence>
<reference evidence="7 8" key="1">
    <citation type="journal article" date="2015" name="Genome Biol. Evol.">
        <title>Phylogenomic analyses indicate that early fungi evolved digesting cell walls of algal ancestors of land plants.</title>
        <authorList>
            <person name="Chang Y."/>
            <person name="Wang S."/>
            <person name="Sekimoto S."/>
            <person name="Aerts A.L."/>
            <person name="Choi C."/>
            <person name="Clum A."/>
            <person name="LaButti K.M."/>
            <person name="Lindquist E.A."/>
            <person name="Yee Ngan C."/>
            <person name="Ohm R.A."/>
            <person name="Salamov A.A."/>
            <person name="Grigoriev I.V."/>
            <person name="Spatafora J.W."/>
            <person name="Berbee M.L."/>
        </authorList>
    </citation>
    <scope>NUCLEOTIDE SEQUENCE [LARGE SCALE GENOMIC DNA]</scope>
    <source>
        <strain evidence="7 8">NRRL 28638</strain>
    </source>
</reference>
<dbReference type="EMBL" id="KQ965016">
    <property type="protein sequence ID" value="KXN65019.1"/>
    <property type="molecule type" value="Genomic_DNA"/>
</dbReference>
<dbReference type="STRING" id="796925.A0A137NQI1"/>
<accession>A0A137NQI1</accession>
<gene>
    <name evidence="7" type="ORF">CONCODRAFT_80879</name>
</gene>
<proteinExistence type="inferred from homology"/>
<evidence type="ECO:0000313" key="7">
    <source>
        <dbReference type="EMBL" id="KXN65019.1"/>
    </source>
</evidence>
<evidence type="ECO:0000256" key="3">
    <source>
        <dbReference type="ARBA" id="ARBA00022989"/>
    </source>
</evidence>
<dbReference type="Proteomes" id="UP000070444">
    <property type="component" value="Unassembled WGS sequence"/>
</dbReference>
<keyword evidence="2" id="KW-0812">Transmembrane</keyword>
<dbReference type="Pfam" id="PF01027">
    <property type="entry name" value="Bax1-I"/>
    <property type="match status" value="1"/>
</dbReference>
<keyword evidence="4" id="KW-0472">Membrane</keyword>
<keyword evidence="8" id="KW-1185">Reference proteome</keyword>
<dbReference type="InterPro" id="IPR006214">
    <property type="entry name" value="Bax_inhibitor_1-related"/>
</dbReference>